<feature type="region of interest" description="Disordered" evidence="3">
    <location>
        <begin position="45"/>
        <end position="66"/>
    </location>
</feature>
<organism evidence="4 5">
    <name type="scientific">Canis lupus familiaris</name>
    <name type="common">Dog</name>
    <name type="synonym">Canis familiaris</name>
    <dbReference type="NCBI Taxonomy" id="9615"/>
    <lineage>
        <taxon>Eukaryota</taxon>
        <taxon>Metazoa</taxon>
        <taxon>Chordata</taxon>
        <taxon>Craniata</taxon>
        <taxon>Vertebrata</taxon>
        <taxon>Euteleostomi</taxon>
        <taxon>Mammalia</taxon>
        <taxon>Eutheria</taxon>
        <taxon>Laurasiatheria</taxon>
        <taxon>Carnivora</taxon>
        <taxon>Caniformia</taxon>
        <taxon>Canidae</taxon>
        <taxon>Canis</taxon>
    </lineage>
</organism>
<accession>A0A8C0MTN8</accession>
<evidence type="ECO:0000256" key="3">
    <source>
        <dbReference type="SAM" id="MobiDB-lite"/>
    </source>
</evidence>
<reference evidence="4" key="2">
    <citation type="submission" date="2025-08" db="UniProtKB">
        <authorList>
            <consortium name="Ensembl"/>
        </authorList>
    </citation>
    <scope>IDENTIFICATION</scope>
</reference>
<dbReference type="Proteomes" id="UP000694429">
    <property type="component" value="Chromosome 34"/>
</dbReference>
<feature type="compositionally biased region" description="Basic and acidic residues" evidence="3">
    <location>
        <begin position="45"/>
        <end position="57"/>
    </location>
</feature>
<sequence length="110" mass="12980">LEAQVQKGPLKLKGVAEFSVTNQKKKQKDKDKAKLLEVMGMSKKNEKEKWRGLDKHTPAQAAFEKSQEKWQMERILKKAPKIHKQRVEDFNRHLETLTEHYDIPKVSWTK</sequence>
<reference evidence="4" key="1">
    <citation type="submission" date="2019-03" db="EMBL/GenBank/DDBJ databases">
        <authorList>
            <person name="Warren W.C."/>
            <person name="Johnson G.S."/>
        </authorList>
    </citation>
    <scope>NUCLEOTIDE SEQUENCE [LARGE SCALE GENOMIC DNA]</scope>
    <source>
        <strain evidence="4">Basenji</strain>
    </source>
</reference>
<dbReference type="InterPro" id="IPR013865">
    <property type="entry name" value="FAM32A"/>
</dbReference>
<dbReference type="AlphaFoldDB" id="A0A8C0MTN8"/>
<dbReference type="PANTHER" id="PTHR13282">
    <property type="entry name" value="PROTEIN FAM32A"/>
    <property type="match status" value="1"/>
</dbReference>
<dbReference type="Ensembl" id="ENSCAFT00030019105.1">
    <property type="protein sequence ID" value="ENSCAFP00030016663.1"/>
    <property type="gene ID" value="ENSCAFG00030010352.1"/>
</dbReference>
<dbReference type="PANTHER" id="PTHR13282:SF6">
    <property type="entry name" value="PROTEIN FAM32A"/>
    <property type="match status" value="1"/>
</dbReference>
<evidence type="ECO:0000313" key="5">
    <source>
        <dbReference type="Proteomes" id="UP000694429"/>
    </source>
</evidence>
<evidence type="ECO:0000256" key="2">
    <source>
        <dbReference type="ARBA" id="ARBA00014981"/>
    </source>
</evidence>
<evidence type="ECO:0000256" key="1">
    <source>
        <dbReference type="ARBA" id="ARBA00008948"/>
    </source>
</evidence>
<dbReference type="Pfam" id="PF08555">
    <property type="entry name" value="FAM32A"/>
    <property type="match status" value="1"/>
</dbReference>
<protein>
    <recommendedName>
        <fullName evidence="2">Protein FAM32A</fullName>
    </recommendedName>
</protein>
<evidence type="ECO:0000313" key="4">
    <source>
        <dbReference type="Ensembl" id="ENSCAFP00030016663.1"/>
    </source>
</evidence>
<name>A0A8C0MTN8_CANLF</name>
<proteinExistence type="inferred from homology"/>
<comment type="similarity">
    <text evidence="1">Belongs to the FAM32 family.</text>
</comment>